<evidence type="ECO:0000313" key="3">
    <source>
        <dbReference type="Proteomes" id="UP000029067"/>
    </source>
</evidence>
<name>A0A087AIH5_9BIFI</name>
<evidence type="ECO:0000256" key="1">
    <source>
        <dbReference type="SAM" id="MobiDB-lite"/>
    </source>
</evidence>
<dbReference type="EMBL" id="JGYV01000029">
    <property type="protein sequence ID" value="KFI58575.1"/>
    <property type="molecule type" value="Genomic_DNA"/>
</dbReference>
<comment type="caution">
    <text evidence="2">The sequence shown here is derived from an EMBL/GenBank/DDBJ whole genome shotgun (WGS) entry which is preliminary data.</text>
</comment>
<accession>A0A087AIH5</accession>
<keyword evidence="3" id="KW-1185">Reference proteome</keyword>
<dbReference type="AlphaFoldDB" id="A0A087AIH5"/>
<organism evidence="2 3">
    <name type="scientific">Bifidobacterium cuniculi</name>
    <dbReference type="NCBI Taxonomy" id="1688"/>
    <lineage>
        <taxon>Bacteria</taxon>
        <taxon>Bacillati</taxon>
        <taxon>Actinomycetota</taxon>
        <taxon>Actinomycetes</taxon>
        <taxon>Bifidobacteriales</taxon>
        <taxon>Bifidobacteriaceae</taxon>
        <taxon>Bifidobacterium</taxon>
    </lineage>
</organism>
<proteinExistence type="predicted"/>
<gene>
    <name evidence="2" type="ORF">BCUN_1753</name>
</gene>
<feature type="region of interest" description="Disordered" evidence="1">
    <location>
        <begin position="1"/>
        <end position="24"/>
    </location>
</feature>
<evidence type="ECO:0000313" key="2">
    <source>
        <dbReference type="EMBL" id="KFI58575.1"/>
    </source>
</evidence>
<sequence>MDNGDGTCTYTSPVTSVTSPTGDDRGHIALLGGAGVHIALRARSLKRQLRG</sequence>
<protein>
    <submittedName>
        <fullName evidence="2">Uncharacterized protein</fullName>
    </submittedName>
</protein>
<feature type="compositionally biased region" description="Low complexity" evidence="1">
    <location>
        <begin position="7"/>
        <end position="21"/>
    </location>
</feature>
<reference evidence="2 3" key="1">
    <citation type="submission" date="2014-03" db="EMBL/GenBank/DDBJ databases">
        <title>Genomics of Bifidobacteria.</title>
        <authorList>
            <person name="Ventura M."/>
            <person name="Milani C."/>
            <person name="Lugli G.A."/>
        </authorList>
    </citation>
    <scope>NUCLEOTIDE SEQUENCE [LARGE SCALE GENOMIC DNA]</scope>
    <source>
        <strain evidence="2 3">LMG 10738</strain>
    </source>
</reference>
<dbReference type="Proteomes" id="UP000029067">
    <property type="component" value="Unassembled WGS sequence"/>
</dbReference>